<accession>A0A9W4XU26</accession>
<keyword evidence="2" id="KW-1185">Reference proteome</keyword>
<comment type="caution">
    <text evidence="1">The sequence shown here is derived from an EMBL/GenBank/DDBJ whole genome shotgun (WGS) entry which is preliminary data.</text>
</comment>
<proteinExistence type="predicted"/>
<evidence type="ECO:0000313" key="2">
    <source>
        <dbReference type="Proteomes" id="UP001152607"/>
    </source>
</evidence>
<organism evidence="1 2">
    <name type="scientific">Periconia digitata</name>
    <dbReference type="NCBI Taxonomy" id="1303443"/>
    <lineage>
        <taxon>Eukaryota</taxon>
        <taxon>Fungi</taxon>
        <taxon>Dikarya</taxon>
        <taxon>Ascomycota</taxon>
        <taxon>Pezizomycotina</taxon>
        <taxon>Dothideomycetes</taxon>
        <taxon>Pleosporomycetidae</taxon>
        <taxon>Pleosporales</taxon>
        <taxon>Massarineae</taxon>
        <taxon>Periconiaceae</taxon>
        <taxon>Periconia</taxon>
    </lineage>
</organism>
<dbReference type="Proteomes" id="UP001152607">
    <property type="component" value="Unassembled WGS sequence"/>
</dbReference>
<protein>
    <submittedName>
        <fullName evidence="1">Uncharacterized protein</fullName>
    </submittedName>
</protein>
<sequence>MSKPIIQKQTSRTVNREKDQAACFLFIPAQLGHYLIGFRHELLFSGILQRSLTPLFLKH</sequence>
<evidence type="ECO:0000313" key="1">
    <source>
        <dbReference type="EMBL" id="CAI6337641.1"/>
    </source>
</evidence>
<gene>
    <name evidence="1" type="ORF">PDIGIT_LOCUS10754</name>
</gene>
<reference evidence="1" key="1">
    <citation type="submission" date="2023-01" db="EMBL/GenBank/DDBJ databases">
        <authorList>
            <person name="Van Ghelder C."/>
            <person name="Rancurel C."/>
        </authorList>
    </citation>
    <scope>NUCLEOTIDE SEQUENCE</scope>
    <source>
        <strain evidence="1">CNCM I-4278</strain>
    </source>
</reference>
<dbReference type="EMBL" id="CAOQHR010000007">
    <property type="protein sequence ID" value="CAI6337641.1"/>
    <property type="molecule type" value="Genomic_DNA"/>
</dbReference>
<name>A0A9W4XU26_9PLEO</name>
<dbReference type="AlphaFoldDB" id="A0A9W4XU26"/>